<accession>A0A0E9S5C9</accession>
<dbReference type="EMBL" id="GBXM01072722">
    <property type="protein sequence ID" value="JAH35855.1"/>
    <property type="molecule type" value="Transcribed_RNA"/>
</dbReference>
<evidence type="ECO:0000256" key="1">
    <source>
        <dbReference type="SAM" id="MobiDB-lite"/>
    </source>
</evidence>
<dbReference type="AlphaFoldDB" id="A0A0E9S5C9"/>
<reference evidence="2" key="2">
    <citation type="journal article" date="2015" name="Fish Shellfish Immunol.">
        <title>Early steps in the European eel (Anguilla anguilla)-Vibrio vulnificus interaction in the gills: Role of the RtxA13 toxin.</title>
        <authorList>
            <person name="Callol A."/>
            <person name="Pajuelo D."/>
            <person name="Ebbesson L."/>
            <person name="Teles M."/>
            <person name="MacKenzie S."/>
            <person name="Amaro C."/>
        </authorList>
    </citation>
    <scope>NUCLEOTIDE SEQUENCE</scope>
</reference>
<name>A0A0E9S5C9_ANGAN</name>
<organism evidence="2">
    <name type="scientific">Anguilla anguilla</name>
    <name type="common">European freshwater eel</name>
    <name type="synonym">Muraena anguilla</name>
    <dbReference type="NCBI Taxonomy" id="7936"/>
    <lineage>
        <taxon>Eukaryota</taxon>
        <taxon>Metazoa</taxon>
        <taxon>Chordata</taxon>
        <taxon>Craniata</taxon>
        <taxon>Vertebrata</taxon>
        <taxon>Euteleostomi</taxon>
        <taxon>Actinopterygii</taxon>
        <taxon>Neopterygii</taxon>
        <taxon>Teleostei</taxon>
        <taxon>Anguilliformes</taxon>
        <taxon>Anguillidae</taxon>
        <taxon>Anguilla</taxon>
    </lineage>
</organism>
<sequence length="37" mass="3994">MQPSKFRFAQVKWGDESATSATAPGAPSTFQIPNPSR</sequence>
<feature type="compositionally biased region" description="Low complexity" evidence="1">
    <location>
        <begin position="17"/>
        <end position="29"/>
    </location>
</feature>
<evidence type="ECO:0000313" key="2">
    <source>
        <dbReference type="EMBL" id="JAH35855.1"/>
    </source>
</evidence>
<proteinExistence type="predicted"/>
<reference evidence="2" key="1">
    <citation type="submission" date="2014-11" db="EMBL/GenBank/DDBJ databases">
        <authorList>
            <person name="Amaro Gonzalez C."/>
        </authorList>
    </citation>
    <scope>NUCLEOTIDE SEQUENCE</scope>
</reference>
<protein>
    <submittedName>
        <fullName evidence="2">Uncharacterized protein</fullName>
    </submittedName>
</protein>
<feature type="region of interest" description="Disordered" evidence="1">
    <location>
        <begin position="1"/>
        <end position="37"/>
    </location>
</feature>